<dbReference type="Gene3D" id="3.40.50.980">
    <property type="match status" value="2"/>
</dbReference>
<dbReference type="PANTHER" id="PTHR45527:SF1">
    <property type="entry name" value="FATTY ACID SYNTHASE"/>
    <property type="match status" value="1"/>
</dbReference>
<dbReference type="Gene3D" id="1.10.1200.10">
    <property type="entry name" value="ACP-like"/>
    <property type="match status" value="1"/>
</dbReference>
<dbReference type="SUPFAM" id="SSF53474">
    <property type="entry name" value="alpha/beta-Hydrolases"/>
    <property type="match status" value="1"/>
</dbReference>
<evidence type="ECO:0000259" key="5">
    <source>
        <dbReference type="PROSITE" id="PS50075"/>
    </source>
</evidence>
<feature type="domain" description="Carrier" evidence="5">
    <location>
        <begin position="941"/>
        <end position="1017"/>
    </location>
</feature>
<evidence type="ECO:0000256" key="4">
    <source>
        <dbReference type="ARBA" id="ARBA00022553"/>
    </source>
</evidence>
<dbReference type="GO" id="GO:0043041">
    <property type="term" value="P:amino acid activation for nonribosomal peptide biosynthetic process"/>
    <property type="evidence" value="ECO:0007669"/>
    <property type="project" value="TreeGrafter"/>
</dbReference>
<name>A0A845HGV8_9BURK</name>
<dbReference type="FunFam" id="3.30.300.30:FF:000010">
    <property type="entry name" value="Enterobactin synthetase component F"/>
    <property type="match status" value="1"/>
</dbReference>
<dbReference type="NCBIfam" id="TIGR01733">
    <property type="entry name" value="AA-adenyl-dom"/>
    <property type="match status" value="1"/>
</dbReference>
<dbReference type="SUPFAM" id="SSF56801">
    <property type="entry name" value="Acetyl-CoA synthetase-like"/>
    <property type="match status" value="1"/>
</dbReference>
<keyword evidence="4" id="KW-0597">Phosphoprotein</keyword>
<dbReference type="Pfam" id="PF00550">
    <property type="entry name" value="PP-binding"/>
    <property type="match status" value="1"/>
</dbReference>
<dbReference type="PANTHER" id="PTHR45527">
    <property type="entry name" value="NONRIBOSOMAL PEPTIDE SYNTHETASE"/>
    <property type="match status" value="1"/>
</dbReference>
<accession>A0A845HGV8</accession>
<dbReference type="GO" id="GO:0044550">
    <property type="term" value="P:secondary metabolite biosynthetic process"/>
    <property type="evidence" value="ECO:0007669"/>
    <property type="project" value="TreeGrafter"/>
</dbReference>
<evidence type="ECO:0000256" key="2">
    <source>
        <dbReference type="ARBA" id="ARBA00006432"/>
    </source>
</evidence>
<comment type="cofactor">
    <cofactor evidence="1">
        <name>pantetheine 4'-phosphate</name>
        <dbReference type="ChEBI" id="CHEBI:47942"/>
    </cofactor>
</comment>
<dbReference type="FunFam" id="2.30.38.10:FF:000001">
    <property type="entry name" value="Non-ribosomal peptide synthetase PvdI"/>
    <property type="match status" value="1"/>
</dbReference>
<dbReference type="InterPro" id="IPR009081">
    <property type="entry name" value="PP-bd_ACP"/>
</dbReference>
<dbReference type="InterPro" id="IPR000873">
    <property type="entry name" value="AMP-dep_synth/lig_dom"/>
</dbReference>
<dbReference type="SUPFAM" id="SSF52777">
    <property type="entry name" value="CoA-dependent acyltransferases"/>
    <property type="match status" value="2"/>
</dbReference>
<evidence type="ECO:0000256" key="3">
    <source>
        <dbReference type="ARBA" id="ARBA00022450"/>
    </source>
</evidence>
<gene>
    <name evidence="6" type="ORF">GTP81_12615</name>
</gene>
<dbReference type="InterPro" id="IPR010071">
    <property type="entry name" value="AA_adenyl_dom"/>
</dbReference>
<dbReference type="GO" id="GO:0005737">
    <property type="term" value="C:cytoplasm"/>
    <property type="evidence" value="ECO:0007669"/>
    <property type="project" value="TreeGrafter"/>
</dbReference>
<dbReference type="SMART" id="SM00823">
    <property type="entry name" value="PKS_PP"/>
    <property type="match status" value="1"/>
</dbReference>
<evidence type="ECO:0000313" key="6">
    <source>
        <dbReference type="EMBL" id="MYN17597.1"/>
    </source>
</evidence>
<dbReference type="RefSeq" id="WP_161090205.1">
    <property type="nucleotide sequence ID" value="NZ_WWCV01000019.1"/>
</dbReference>
<dbReference type="Gene3D" id="3.30.559.10">
    <property type="entry name" value="Chloramphenicol acetyltransferase-like domain"/>
    <property type="match status" value="1"/>
</dbReference>
<dbReference type="Pfam" id="PF00668">
    <property type="entry name" value="Condensation"/>
    <property type="match status" value="1"/>
</dbReference>
<dbReference type="EMBL" id="WWCV01000019">
    <property type="protein sequence ID" value="MYN17597.1"/>
    <property type="molecule type" value="Genomic_DNA"/>
</dbReference>
<evidence type="ECO:0000256" key="1">
    <source>
        <dbReference type="ARBA" id="ARBA00001957"/>
    </source>
</evidence>
<keyword evidence="7" id="KW-1185">Reference proteome</keyword>
<dbReference type="Gene3D" id="3.30.300.30">
    <property type="match status" value="1"/>
</dbReference>
<dbReference type="GO" id="GO:0003824">
    <property type="term" value="F:catalytic activity"/>
    <property type="evidence" value="ECO:0007669"/>
    <property type="project" value="InterPro"/>
</dbReference>
<keyword evidence="3" id="KW-0596">Phosphopantetheine</keyword>
<dbReference type="PROSITE" id="PS00455">
    <property type="entry name" value="AMP_BINDING"/>
    <property type="match status" value="1"/>
</dbReference>
<organism evidence="6 7">
    <name type="scientific">Duganella vulcania</name>
    <dbReference type="NCBI Taxonomy" id="2692166"/>
    <lineage>
        <taxon>Bacteria</taxon>
        <taxon>Pseudomonadati</taxon>
        <taxon>Pseudomonadota</taxon>
        <taxon>Betaproteobacteria</taxon>
        <taxon>Burkholderiales</taxon>
        <taxon>Oxalobacteraceae</taxon>
        <taxon>Telluria group</taxon>
        <taxon>Duganella</taxon>
    </lineage>
</organism>
<dbReference type="FunFam" id="3.40.50.980:FF:000001">
    <property type="entry name" value="Non-ribosomal peptide synthetase"/>
    <property type="match status" value="1"/>
</dbReference>
<dbReference type="Proteomes" id="UP000484875">
    <property type="component" value="Unassembled WGS sequence"/>
</dbReference>
<dbReference type="Pfam" id="PF13193">
    <property type="entry name" value="AMP-binding_C"/>
    <property type="match status" value="1"/>
</dbReference>
<dbReference type="Pfam" id="PF00975">
    <property type="entry name" value="Thioesterase"/>
    <property type="match status" value="1"/>
</dbReference>
<comment type="caution">
    <text evidence="6">The sequence shown here is derived from an EMBL/GenBank/DDBJ whole genome shotgun (WGS) entry which is preliminary data.</text>
</comment>
<dbReference type="InterPro" id="IPR025110">
    <property type="entry name" value="AMP-bd_C"/>
</dbReference>
<dbReference type="InterPro" id="IPR029058">
    <property type="entry name" value="AB_hydrolase_fold"/>
</dbReference>
<dbReference type="PROSITE" id="PS50075">
    <property type="entry name" value="CARRIER"/>
    <property type="match status" value="1"/>
</dbReference>
<dbReference type="Gene3D" id="3.40.50.1820">
    <property type="entry name" value="alpha/beta hydrolase"/>
    <property type="match status" value="1"/>
</dbReference>
<proteinExistence type="inferred from homology"/>
<dbReference type="InterPro" id="IPR006162">
    <property type="entry name" value="Ppantetheine_attach_site"/>
</dbReference>
<dbReference type="SUPFAM" id="SSF47336">
    <property type="entry name" value="ACP-like"/>
    <property type="match status" value="1"/>
</dbReference>
<protein>
    <submittedName>
        <fullName evidence="6">Amino acid adenylation domain-containing protein</fullName>
    </submittedName>
</protein>
<dbReference type="Gene3D" id="2.30.38.10">
    <property type="entry name" value="Luciferase, Domain 3"/>
    <property type="match status" value="1"/>
</dbReference>
<comment type="similarity">
    <text evidence="2">Belongs to the ATP-dependent AMP-binding enzyme family.</text>
</comment>
<dbReference type="FunFam" id="1.10.1200.10:FF:000005">
    <property type="entry name" value="Nonribosomal peptide synthetase 1"/>
    <property type="match status" value="1"/>
</dbReference>
<dbReference type="InterPro" id="IPR001031">
    <property type="entry name" value="Thioesterase"/>
</dbReference>
<evidence type="ECO:0000313" key="7">
    <source>
        <dbReference type="Proteomes" id="UP000484875"/>
    </source>
</evidence>
<dbReference type="Gene3D" id="3.30.559.30">
    <property type="entry name" value="Nonribosomal peptide synthetase, condensation domain"/>
    <property type="match status" value="1"/>
</dbReference>
<dbReference type="InterPro" id="IPR045851">
    <property type="entry name" value="AMP-bd_C_sf"/>
</dbReference>
<sequence>MGDKLPQDAAIELVSPAQRSLWFLSQLSQTTQRLHMRIELRWPQSPDRALIAYGLSVLQARHGVLRTTFHRLAWGDIEQRQGGAAPLLLELEGSYAGWCQRQDFDLEKQPGLKAWLDGSTLTLAVHRMLADAASAEMLVDELLRCIAGGSLPSLGPQAFHQHTRRQLSQLGSGALDADYDYWLSRLADGAAPLALPLDRPRTAARTYADAQVEVGLDASLSAAMAAFCATHGAQPSQVVRAAFALLLYRHTMQTSVRMATFDEGRPADMSGVVGPFENILVSNLTLDGGVSFAALLNAVCAEDAANLAHAALPFDKLLKRLNADGFQKHELPFQVGFALRRQRCQSGEVSVRMDEDQALRVDLLLRVTERADGRHALSLAYAAALFDASTAEALLERLLSLLAQALSAPQSRLDQLQLVNAQALARLSAAWPAAMYAPVPVHQLMEQQLPLHGRDEALVCGGDTLSHAAMHAAANRLAHYLISMGVGAETRVGVALQRGVDMIVALLAVFKAGGALVPIDPAYPQERIAYILDDADVFCLLTQRSLQGQLPVPAIAIDTLDLSQWPETAPDLHVSPMQMAYIIYTSGSTGRPKGVAVTHGPLSLHCQATAELYEMNSASRELHFLSISFDGAHERWIVPLIAGGCVVLRGDALWSAAETHAAMRHHRVNNAGFPTSYVQQLAEWADGRGDAASLRLLSFGGEGMPRATFEQLKRALAPECLINGYGPTETVISPLAWKTTAGASFEGAYAPIGRAVGPRRAYVLDADLNPVPPGVPGELHIGGACLARGYHGQAAATADRFIPDPFAADGGRMYRTGDQVRWRPDGIIEYLGRLDQQVKVRGFRIELGEIEAALGKLPSVREAVVVLHQTPQGAKLIGYAVVDADSAVDGAALRHQLAAQLPDYMVPAAIVMLDKLPLTPNGKIDRKALPLPTQERREVVAPSSDIERQLVAIWQEVLQLEQIGATDNFFELGGDSLSALRVLTMLDRLLPDHGMGIVDLFNYPDIASLARALGNRELAGSEVVCLQRGGSKPMLYCFPGLLVSTLEYTALVNHLGPDQPATGFICHSLSGGDGEPLPVSTLAARYADHIRNQSAGQPVMLLGWSWGGILAYEAARLLGDSVDVRFVGMLDVCALDAEFAVGGEKPLEPAVRQRLQDDIDAWLAASAMRERWLQLLGRMDATVYTQFLHYVNNSPETLPLDGPDIGSREHIFWTLMENALVFRDYTLEPLDCRIHAWIAEDSLLRGMNVIDWRKQSSRVERVHAIPGSTHLSIIADPRFHRSFAQSVNESLTH</sequence>
<dbReference type="CDD" id="cd17649">
    <property type="entry name" value="A_NRPS_PvdJ-like"/>
    <property type="match status" value="1"/>
</dbReference>
<dbReference type="InterPro" id="IPR020845">
    <property type="entry name" value="AMP-binding_CS"/>
</dbReference>
<dbReference type="Pfam" id="PF00501">
    <property type="entry name" value="AMP-binding"/>
    <property type="match status" value="1"/>
</dbReference>
<reference evidence="6 7" key="1">
    <citation type="submission" date="2019-12" db="EMBL/GenBank/DDBJ databases">
        <title>Novel species isolated from a subtropical stream in China.</title>
        <authorList>
            <person name="Lu H."/>
        </authorList>
    </citation>
    <scope>NUCLEOTIDE SEQUENCE [LARGE SCALE GENOMIC DNA]</scope>
    <source>
        <strain evidence="6 7">FT107W</strain>
    </source>
</reference>
<dbReference type="InterPro" id="IPR020806">
    <property type="entry name" value="PKS_PP-bd"/>
</dbReference>
<dbReference type="PROSITE" id="PS00012">
    <property type="entry name" value="PHOSPHOPANTETHEINE"/>
    <property type="match status" value="1"/>
</dbReference>
<dbReference type="InterPro" id="IPR023213">
    <property type="entry name" value="CAT-like_dom_sf"/>
</dbReference>
<dbReference type="InterPro" id="IPR036736">
    <property type="entry name" value="ACP-like_sf"/>
</dbReference>
<dbReference type="GO" id="GO:0031177">
    <property type="term" value="F:phosphopantetheine binding"/>
    <property type="evidence" value="ECO:0007669"/>
    <property type="project" value="InterPro"/>
</dbReference>
<dbReference type="InterPro" id="IPR001242">
    <property type="entry name" value="Condensation_dom"/>
</dbReference>